<reference evidence="1 2" key="1">
    <citation type="journal article" date="2019" name="Commun. Biol.">
        <title>The bagworm genome reveals a unique fibroin gene that provides high tensile strength.</title>
        <authorList>
            <person name="Kono N."/>
            <person name="Nakamura H."/>
            <person name="Ohtoshi R."/>
            <person name="Tomita M."/>
            <person name="Numata K."/>
            <person name="Arakawa K."/>
        </authorList>
    </citation>
    <scope>NUCLEOTIDE SEQUENCE [LARGE SCALE GENOMIC DNA]</scope>
</reference>
<protein>
    <submittedName>
        <fullName evidence="1">Uncharacterized protein</fullName>
    </submittedName>
</protein>
<evidence type="ECO:0000313" key="2">
    <source>
        <dbReference type="Proteomes" id="UP000299102"/>
    </source>
</evidence>
<accession>A0A4C1WWI8</accession>
<evidence type="ECO:0000313" key="1">
    <source>
        <dbReference type="EMBL" id="GBP54487.1"/>
    </source>
</evidence>
<dbReference type="EMBL" id="BGZK01000648">
    <property type="protein sequence ID" value="GBP54487.1"/>
    <property type="molecule type" value="Genomic_DNA"/>
</dbReference>
<sequence length="80" mass="9136">MKSAPPKKKIGQVTVGKMTYDFLISRHNPSEDRQRRHTNRPVCFNYSINDGLHVLRRALRTTCKDAHSCQHPAAYVTIAT</sequence>
<gene>
    <name evidence="1" type="ORF">EVAR_47356_1</name>
</gene>
<proteinExistence type="predicted"/>
<comment type="caution">
    <text evidence="1">The sequence shown here is derived from an EMBL/GenBank/DDBJ whole genome shotgun (WGS) entry which is preliminary data.</text>
</comment>
<organism evidence="1 2">
    <name type="scientific">Eumeta variegata</name>
    <name type="common">Bagworm moth</name>
    <name type="synonym">Eumeta japonica</name>
    <dbReference type="NCBI Taxonomy" id="151549"/>
    <lineage>
        <taxon>Eukaryota</taxon>
        <taxon>Metazoa</taxon>
        <taxon>Ecdysozoa</taxon>
        <taxon>Arthropoda</taxon>
        <taxon>Hexapoda</taxon>
        <taxon>Insecta</taxon>
        <taxon>Pterygota</taxon>
        <taxon>Neoptera</taxon>
        <taxon>Endopterygota</taxon>
        <taxon>Lepidoptera</taxon>
        <taxon>Glossata</taxon>
        <taxon>Ditrysia</taxon>
        <taxon>Tineoidea</taxon>
        <taxon>Psychidae</taxon>
        <taxon>Oiketicinae</taxon>
        <taxon>Eumeta</taxon>
    </lineage>
</organism>
<name>A0A4C1WWI8_EUMVA</name>
<dbReference type="AlphaFoldDB" id="A0A4C1WWI8"/>
<keyword evidence="2" id="KW-1185">Reference proteome</keyword>
<dbReference type="Proteomes" id="UP000299102">
    <property type="component" value="Unassembled WGS sequence"/>
</dbReference>